<evidence type="ECO:0000313" key="3">
    <source>
        <dbReference type="Proteomes" id="UP000008694"/>
    </source>
</evidence>
<reference evidence="3" key="1">
    <citation type="journal article" date="2011" name="Nat. Genet.">
        <title>The Arabidopsis lyrata genome sequence and the basis of rapid genome size change.</title>
        <authorList>
            <person name="Hu T.T."/>
            <person name="Pattyn P."/>
            <person name="Bakker E.G."/>
            <person name="Cao J."/>
            <person name="Cheng J.-F."/>
            <person name="Clark R.M."/>
            <person name="Fahlgren N."/>
            <person name="Fawcett J.A."/>
            <person name="Grimwood J."/>
            <person name="Gundlach H."/>
            <person name="Haberer G."/>
            <person name="Hollister J.D."/>
            <person name="Ossowski S."/>
            <person name="Ottilar R.P."/>
            <person name="Salamov A.A."/>
            <person name="Schneeberger K."/>
            <person name="Spannagl M."/>
            <person name="Wang X."/>
            <person name="Yang L."/>
            <person name="Nasrallah M.E."/>
            <person name="Bergelson J."/>
            <person name="Carrington J.C."/>
            <person name="Gaut B.S."/>
            <person name="Schmutz J."/>
            <person name="Mayer K.F.X."/>
            <person name="Van de Peer Y."/>
            <person name="Grigoriev I.V."/>
            <person name="Nordborg M."/>
            <person name="Weigel D."/>
            <person name="Guo Y.-L."/>
        </authorList>
    </citation>
    <scope>NUCLEOTIDE SEQUENCE [LARGE SCALE GENOMIC DNA]</scope>
    <source>
        <strain evidence="3">cv. MN47</strain>
    </source>
</reference>
<name>D7LBC2_ARALL</name>
<organism evidence="3">
    <name type="scientific">Arabidopsis lyrata subsp. lyrata</name>
    <name type="common">Lyre-leaved rock-cress</name>
    <dbReference type="NCBI Taxonomy" id="81972"/>
    <lineage>
        <taxon>Eukaryota</taxon>
        <taxon>Viridiplantae</taxon>
        <taxon>Streptophyta</taxon>
        <taxon>Embryophyta</taxon>
        <taxon>Tracheophyta</taxon>
        <taxon>Spermatophyta</taxon>
        <taxon>Magnoliopsida</taxon>
        <taxon>eudicotyledons</taxon>
        <taxon>Gunneridae</taxon>
        <taxon>Pentapetalae</taxon>
        <taxon>rosids</taxon>
        <taxon>malvids</taxon>
        <taxon>Brassicales</taxon>
        <taxon>Brassicaceae</taxon>
        <taxon>Camelineae</taxon>
        <taxon>Arabidopsis</taxon>
    </lineage>
</organism>
<dbReference type="EMBL" id="GL348715">
    <property type="protein sequence ID" value="EFH60393.1"/>
    <property type="molecule type" value="Genomic_DNA"/>
</dbReference>
<feature type="region of interest" description="Disordered" evidence="1">
    <location>
        <begin position="52"/>
        <end position="81"/>
    </location>
</feature>
<feature type="compositionally biased region" description="Basic and acidic residues" evidence="1">
    <location>
        <begin position="56"/>
        <end position="68"/>
    </location>
</feature>
<proteinExistence type="predicted"/>
<dbReference type="HOGENOM" id="CLU_1429850_0_0_1"/>
<protein>
    <submittedName>
        <fullName evidence="2">Predicted protein</fullName>
    </submittedName>
</protein>
<dbReference type="Proteomes" id="UP000008694">
    <property type="component" value="Unassembled WGS sequence"/>
</dbReference>
<dbReference type="Gramene" id="fgenesh1_pg.C_scaffold_3003235">
    <property type="protein sequence ID" value="fgenesh1_pg.C_scaffold_3003235"/>
    <property type="gene ID" value="fgenesh1_pg.C_scaffold_3003235"/>
</dbReference>
<evidence type="ECO:0000313" key="2">
    <source>
        <dbReference type="EMBL" id="EFH60393.1"/>
    </source>
</evidence>
<dbReference type="AlphaFoldDB" id="D7LBC2"/>
<keyword evidence="3" id="KW-1185">Reference proteome</keyword>
<gene>
    <name evidence="2" type="ORF">ARALYDRAFT_343472</name>
</gene>
<accession>D7LBC2</accession>
<sequence>MTKDAIRKPLAIQQNIFYTLISLQSNIHRSVCNRLASLYPESDAAPINSKNLASEEAAKDDPRLDQEQYSRLCNQNSRNEHKRISRYKERSVVNHGITDQIYETVENTVRFCRLGGSLRELEARRIRLVAIEARSKENVDERGRKKKTRFGEWTVEIKRLDKIINGSDSNAWDIACLSGHYSFKARRSAL</sequence>
<evidence type="ECO:0000256" key="1">
    <source>
        <dbReference type="SAM" id="MobiDB-lite"/>
    </source>
</evidence>